<feature type="transmembrane region" description="Helical" evidence="10">
    <location>
        <begin position="268"/>
        <end position="291"/>
    </location>
</feature>
<dbReference type="CDD" id="cd03228">
    <property type="entry name" value="ABCC_MRP_Like"/>
    <property type="match status" value="1"/>
</dbReference>
<feature type="domain" description="Peptidase C39" evidence="13">
    <location>
        <begin position="11"/>
        <end position="135"/>
    </location>
</feature>
<protein>
    <submittedName>
        <fullName evidence="14">ABC-type bacteriocin/lantibiotic exporter with double-glycine peptidase domain</fullName>
    </submittedName>
</protein>
<evidence type="ECO:0000256" key="6">
    <source>
        <dbReference type="ARBA" id="ARBA00022927"/>
    </source>
</evidence>
<evidence type="ECO:0000259" key="11">
    <source>
        <dbReference type="PROSITE" id="PS50893"/>
    </source>
</evidence>
<evidence type="ECO:0000256" key="9">
    <source>
        <dbReference type="ARBA" id="ARBA00043264"/>
    </source>
</evidence>
<dbReference type="InterPro" id="IPR036640">
    <property type="entry name" value="ABC1_TM_sf"/>
</dbReference>
<keyword evidence="8 10" id="KW-0472">Membrane</keyword>
<dbReference type="PROSITE" id="PS00211">
    <property type="entry name" value="ABC_TRANSPORTER_1"/>
    <property type="match status" value="1"/>
</dbReference>
<dbReference type="SUPFAM" id="SSF90123">
    <property type="entry name" value="ABC transporter transmembrane region"/>
    <property type="match status" value="1"/>
</dbReference>
<sequence>MTVIRTASVLQAEETDCGAACLAIVLAWHGRHAPRHELRATCGAGRDGLPVKALVRAAEEYGLRAEGKRVTLTPAQPVPAGLPAPAVLLMHRGHFAVFEGVSRRGRVMLNDPAVGRRALDPVEFAAAFTGVALLFSPGPDFRAEGRPRGVLGTSLRWLRPYAVLATLATLAGLLAVACSIGAAFAVRAVMWGSRDDLGRLAGFGLAALTAGVAVGVLVQQRLLDRIMLAMALERSRRLVRLLLRLPGSYFHRRFTAGVAARTQLPDTIALQITTMVLPALANAVALAAVLVAMAVLAPLPAAIALAGAGLNAVVIRRAADRVRGAHGEAMTEQFTQESQMLAGLGRIEAVKAEGGAAELLREWVRTQERGVELAERMAGVRRRHTAAITAIDAVTGLAVLVIGALQVAAGHAGVPDNVAMLTLLGVFQAGAAGLARSGLDLGRLRSAFAMLEDVEEPVPDPRYAVPASYDPALAPLPGHLEVRDITFGYDANRPPLLHGLSLDVPPGSRVVVAGASGSGKSTLARVLIGAARPWTGEVLLDGTPIGELPRDLWLRSVAYVGQQPVLLEGTVADNLAFGDPGVPEWQMRQALAAVCLDRVIELRGGPDHARVHPDGRNFSGGERQRLALARALCREPSVLILDEATNALDEELEREIDLRLRRRGITIVEIAHRLTTVRPGDQVIVMDRGEVVQRGSHAVLAAGPGPYAELMGNAR</sequence>
<evidence type="ECO:0000259" key="13">
    <source>
        <dbReference type="PROSITE" id="PS50990"/>
    </source>
</evidence>
<feature type="transmembrane region" description="Helical" evidence="10">
    <location>
        <begin position="386"/>
        <end position="405"/>
    </location>
</feature>
<feature type="domain" description="ABC transporter" evidence="11">
    <location>
        <begin position="480"/>
        <end position="713"/>
    </location>
</feature>
<keyword evidence="6" id="KW-0653">Protein transport</keyword>
<reference evidence="14 15" key="1">
    <citation type="submission" date="2020-08" db="EMBL/GenBank/DDBJ databases">
        <title>Sequencing the genomes of 1000 actinobacteria strains.</title>
        <authorList>
            <person name="Klenk H.-P."/>
        </authorList>
    </citation>
    <scope>NUCLEOTIDE SEQUENCE [LARGE SCALE GENOMIC DNA]</scope>
    <source>
        <strain evidence="14 15">DSM 45784</strain>
    </source>
</reference>
<dbReference type="PROSITE" id="PS50990">
    <property type="entry name" value="PEPTIDASE_C39"/>
    <property type="match status" value="1"/>
</dbReference>
<dbReference type="GO" id="GO:0006508">
    <property type="term" value="P:proteolysis"/>
    <property type="evidence" value="ECO:0007669"/>
    <property type="project" value="InterPro"/>
</dbReference>
<dbReference type="EMBL" id="JACHND010000001">
    <property type="protein sequence ID" value="MBB4699484.1"/>
    <property type="molecule type" value="Genomic_DNA"/>
</dbReference>
<comment type="subcellular location">
    <subcellularLocation>
        <location evidence="1">Cell membrane</location>
        <topology evidence="1">Multi-pass membrane protein</topology>
    </subcellularLocation>
</comment>
<dbReference type="Pfam" id="PF03412">
    <property type="entry name" value="Peptidase_C39"/>
    <property type="match status" value="1"/>
</dbReference>
<keyword evidence="2 10" id="KW-0812">Transmembrane</keyword>
<evidence type="ECO:0000256" key="8">
    <source>
        <dbReference type="ARBA" id="ARBA00023136"/>
    </source>
</evidence>
<gene>
    <name evidence="14" type="ORF">BJ982_001028</name>
</gene>
<dbReference type="Gene3D" id="1.20.1560.10">
    <property type="entry name" value="ABC transporter type 1, transmembrane domain"/>
    <property type="match status" value="1"/>
</dbReference>
<keyword evidence="4" id="KW-0378">Hydrolase</keyword>
<dbReference type="GO" id="GO:0005524">
    <property type="term" value="F:ATP binding"/>
    <property type="evidence" value="ECO:0007669"/>
    <property type="project" value="UniProtKB-KW"/>
</dbReference>
<dbReference type="SMART" id="SM00382">
    <property type="entry name" value="AAA"/>
    <property type="match status" value="1"/>
</dbReference>
<feature type="domain" description="ABC transmembrane type-1" evidence="12">
    <location>
        <begin position="162"/>
        <end position="443"/>
    </location>
</feature>
<keyword evidence="9" id="KW-0080">Bacteriocin transport</keyword>
<keyword evidence="5" id="KW-0067">ATP-binding</keyword>
<dbReference type="GO" id="GO:0005886">
    <property type="term" value="C:plasma membrane"/>
    <property type="evidence" value="ECO:0007669"/>
    <property type="project" value="UniProtKB-SubCell"/>
</dbReference>
<evidence type="ECO:0000259" key="12">
    <source>
        <dbReference type="PROSITE" id="PS50929"/>
    </source>
</evidence>
<keyword evidence="7 10" id="KW-1133">Transmembrane helix</keyword>
<dbReference type="InterPro" id="IPR003593">
    <property type="entry name" value="AAA+_ATPase"/>
</dbReference>
<evidence type="ECO:0000256" key="4">
    <source>
        <dbReference type="ARBA" id="ARBA00022807"/>
    </source>
</evidence>
<feature type="transmembrane region" description="Helical" evidence="10">
    <location>
        <begin position="197"/>
        <end position="218"/>
    </location>
</feature>
<feature type="transmembrane region" description="Helical" evidence="10">
    <location>
        <begin position="161"/>
        <end position="185"/>
    </location>
</feature>
<name>A0A7W7D3V0_9ACTN</name>
<dbReference type="GO" id="GO:0034040">
    <property type="term" value="F:ATPase-coupled lipid transmembrane transporter activity"/>
    <property type="evidence" value="ECO:0007669"/>
    <property type="project" value="TreeGrafter"/>
</dbReference>
<comment type="caution">
    <text evidence="14">The sequence shown here is derived from an EMBL/GenBank/DDBJ whole genome shotgun (WGS) entry which is preliminary data.</text>
</comment>
<accession>A0A7W7D3V0</accession>
<dbReference type="PROSITE" id="PS50893">
    <property type="entry name" value="ABC_TRANSPORTER_2"/>
    <property type="match status" value="1"/>
</dbReference>
<dbReference type="Proteomes" id="UP000542210">
    <property type="component" value="Unassembled WGS sequence"/>
</dbReference>
<keyword evidence="6" id="KW-0813">Transport</keyword>
<keyword evidence="15" id="KW-1185">Reference proteome</keyword>
<dbReference type="PANTHER" id="PTHR24221:SF654">
    <property type="entry name" value="ATP-BINDING CASSETTE SUB-FAMILY B MEMBER 6"/>
    <property type="match status" value="1"/>
</dbReference>
<dbReference type="PANTHER" id="PTHR24221">
    <property type="entry name" value="ATP-BINDING CASSETTE SUB-FAMILY B"/>
    <property type="match status" value="1"/>
</dbReference>
<dbReference type="Gene3D" id="3.90.70.10">
    <property type="entry name" value="Cysteine proteinases"/>
    <property type="match status" value="1"/>
</dbReference>
<evidence type="ECO:0000256" key="3">
    <source>
        <dbReference type="ARBA" id="ARBA00022741"/>
    </source>
</evidence>
<evidence type="ECO:0000313" key="15">
    <source>
        <dbReference type="Proteomes" id="UP000542210"/>
    </source>
</evidence>
<dbReference type="InterPro" id="IPR039421">
    <property type="entry name" value="Type_1_exporter"/>
</dbReference>
<evidence type="ECO:0000256" key="2">
    <source>
        <dbReference type="ARBA" id="ARBA00022692"/>
    </source>
</evidence>
<dbReference type="Pfam" id="PF00005">
    <property type="entry name" value="ABC_tran"/>
    <property type="match status" value="1"/>
</dbReference>
<dbReference type="GO" id="GO:0015031">
    <property type="term" value="P:protein transport"/>
    <property type="evidence" value="ECO:0007669"/>
    <property type="project" value="UniProtKB-KW"/>
</dbReference>
<evidence type="ECO:0000256" key="10">
    <source>
        <dbReference type="SAM" id="Phobius"/>
    </source>
</evidence>
<dbReference type="SUPFAM" id="SSF52540">
    <property type="entry name" value="P-loop containing nucleoside triphosphate hydrolases"/>
    <property type="match status" value="1"/>
</dbReference>
<dbReference type="RefSeq" id="WP_184877051.1">
    <property type="nucleotide sequence ID" value="NZ_BOOV01000024.1"/>
</dbReference>
<evidence type="ECO:0000256" key="5">
    <source>
        <dbReference type="ARBA" id="ARBA00022840"/>
    </source>
</evidence>
<dbReference type="AlphaFoldDB" id="A0A7W7D3V0"/>
<dbReference type="GO" id="GO:0016887">
    <property type="term" value="F:ATP hydrolysis activity"/>
    <property type="evidence" value="ECO:0007669"/>
    <property type="project" value="InterPro"/>
</dbReference>
<dbReference type="GO" id="GO:0008234">
    <property type="term" value="F:cysteine-type peptidase activity"/>
    <property type="evidence" value="ECO:0007669"/>
    <property type="project" value="UniProtKB-KW"/>
</dbReference>
<keyword evidence="4" id="KW-0645">Protease</keyword>
<feature type="transmembrane region" description="Helical" evidence="10">
    <location>
        <begin position="297"/>
        <end position="315"/>
    </location>
</feature>
<evidence type="ECO:0000313" key="14">
    <source>
        <dbReference type="EMBL" id="MBB4699484.1"/>
    </source>
</evidence>
<feature type="transmembrane region" description="Helical" evidence="10">
    <location>
        <begin position="417"/>
        <end position="435"/>
    </location>
</feature>
<proteinExistence type="predicted"/>
<dbReference type="GO" id="GO:0043213">
    <property type="term" value="P:bacteriocin transport"/>
    <property type="evidence" value="ECO:0007669"/>
    <property type="project" value="UniProtKB-KW"/>
</dbReference>
<dbReference type="InterPro" id="IPR005074">
    <property type="entry name" value="Peptidase_C39"/>
</dbReference>
<keyword evidence="4" id="KW-0788">Thiol protease</keyword>
<dbReference type="InterPro" id="IPR011527">
    <property type="entry name" value="ABC1_TM_dom"/>
</dbReference>
<evidence type="ECO:0000256" key="1">
    <source>
        <dbReference type="ARBA" id="ARBA00004651"/>
    </source>
</evidence>
<dbReference type="GO" id="GO:0140359">
    <property type="term" value="F:ABC-type transporter activity"/>
    <property type="evidence" value="ECO:0007669"/>
    <property type="project" value="InterPro"/>
</dbReference>
<dbReference type="InterPro" id="IPR027417">
    <property type="entry name" value="P-loop_NTPase"/>
</dbReference>
<dbReference type="InterPro" id="IPR017871">
    <property type="entry name" value="ABC_transporter-like_CS"/>
</dbReference>
<evidence type="ECO:0000256" key="7">
    <source>
        <dbReference type="ARBA" id="ARBA00022989"/>
    </source>
</evidence>
<keyword evidence="3" id="KW-0547">Nucleotide-binding</keyword>
<dbReference type="Gene3D" id="3.40.50.300">
    <property type="entry name" value="P-loop containing nucleotide triphosphate hydrolases"/>
    <property type="match status" value="1"/>
</dbReference>
<dbReference type="InterPro" id="IPR003439">
    <property type="entry name" value="ABC_transporter-like_ATP-bd"/>
</dbReference>
<organism evidence="14 15">
    <name type="scientific">Sphaerisporangium siamense</name>
    <dbReference type="NCBI Taxonomy" id="795645"/>
    <lineage>
        <taxon>Bacteria</taxon>
        <taxon>Bacillati</taxon>
        <taxon>Actinomycetota</taxon>
        <taxon>Actinomycetes</taxon>
        <taxon>Streptosporangiales</taxon>
        <taxon>Streptosporangiaceae</taxon>
        <taxon>Sphaerisporangium</taxon>
    </lineage>
</organism>
<dbReference type="PROSITE" id="PS50929">
    <property type="entry name" value="ABC_TM1F"/>
    <property type="match status" value="1"/>
</dbReference>